<keyword evidence="5" id="KW-1185">Reference proteome</keyword>
<dbReference type="EMBL" id="JBHUII010000001">
    <property type="protein sequence ID" value="MFD2203974.1"/>
    <property type="molecule type" value="Genomic_DNA"/>
</dbReference>
<dbReference type="Gene3D" id="2.40.10.10">
    <property type="entry name" value="Trypsin-like serine proteases"/>
    <property type="match status" value="1"/>
</dbReference>
<evidence type="ECO:0000256" key="2">
    <source>
        <dbReference type="SAM" id="SignalP"/>
    </source>
</evidence>
<dbReference type="InterPro" id="IPR043504">
    <property type="entry name" value="Peptidase_S1_PA_chymotrypsin"/>
</dbReference>
<dbReference type="Proteomes" id="UP001597294">
    <property type="component" value="Unassembled WGS sequence"/>
</dbReference>
<protein>
    <submittedName>
        <fullName evidence="4">Trypsin-like serine peptidase</fullName>
        <ecNumber evidence="4">3.4.21.-</ecNumber>
    </submittedName>
</protein>
<sequence>MAQHSQLVQCKNITAHALTKTALVVSCLIFLASTATVQASSLYKTKSSHLGKNGKNTVSSPKGTVNASTYPWSTIGRLNIGGKAYCTAVMIGTNHVYTEANCLYNKAENRWWNNDELHFRAGYQHDEHIASSNISRVEISDSFNPESPDSLASIAGNWALITLTDPLGQKTGWLGIKGLNKGMRQTIKSGAAKMFNAGYHNGWEHAVRISNGCSNNISRQKIPGVGTIPCRGQKVHQRSLPTFYYQNGSYQLVSSAVFSRNDSPKRSDSWVFASLKNARTTWGNSHRP</sequence>
<name>A0ABW5BEM6_9PROT</name>
<dbReference type="PANTHER" id="PTHR15462:SF8">
    <property type="entry name" value="SERINE PROTEASE"/>
    <property type="match status" value="1"/>
</dbReference>
<accession>A0ABW5BEM6</accession>
<keyword evidence="1 2" id="KW-0732">Signal</keyword>
<reference evidence="5" key="1">
    <citation type="journal article" date="2019" name="Int. J. Syst. Evol. Microbiol.">
        <title>The Global Catalogue of Microorganisms (GCM) 10K type strain sequencing project: providing services to taxonomists for standard genome sequencing and annotation.</title>
        <authorList>
            <consortium name="The Broad Institute Genomics Platform"/>
            <consortium name="The Broad Institute Genome Sequencing Center for Infectious Disease"/>
            <person name="Wu L."/>
            <person name="Ma J."/>
        </authorList>
    </citation>
    <scope>NUCLEOTIDE SEQUENCE [LARGE SCALE GENOMIC DNA]</scope>
    <source>
        <strain evidence="5">CGMCC 4.7192</strain>
    </source>
</reference>
<evidence type="ECO:0000259" key="3">
    <source>
        <dbReference type="Pfam" id="PF00089"/>
    </source>
</evidence>
<comment type="caution">
    <text evidence="4">The sequence shown here is derived from an EMBL/GenBank/DDBJ whole genome shotgun (WGS) entry which is preliminary data.</text>
</comment>
<dbReference type="PANTHER" id="PTHR15462">
    <property type="entry name" value="SERINE PROTEASE"/>
    <property type="match status" value="1"/>
</dbReference>
<evidence type="ECO:0000313" key="5">
    <source>
        <dbReference type="Proteomes" id="UP001597294"/>
    </source>
</evidence>
<dbReference type="EC" id="3.4.21.-" evidence="4"/>
<dbReference type="InterPro" id="IPR001254">
    <property type="entry name" value="Trypsin_dom"/>
</dbReference>
<organism evidence="4 5">
    <name type="scientific">Kiloniella antarctica</name>
    <dbReference type="NCBI Taxonomy" id="1550907"/>
    <lineage>
        <taxon>Bacteria</taxon>
        <taxon>Pseudomonadati</taxon>
        <taxon>Pseudomonadota</taxon>
        <taxon>Alphaproteobacteria</taxon>
        <taxon>Rhodospirillales</taxon>
        <taxon>Kiloniellaceae</taxon>
        <taxon>Kiloniella</taxon>
    </lineage>
</organism>
<dbReference type="Pfam" id="PF00089">
    <property type="entry name" value="Trypsin"/>
    <property type="match status" value="1"/>
</dbReference>
<dbReference type="SUPFAM" id="SSF50494">
    <property type="entry name" value="Trypsin-like serine proteases"/>
    <property type="match status" value="1"/>
</dbReference>
<evidence type="ECO:0000256" key="1">
    <source>
        <dbReference type="ARBA" id="ARBA00022729"/>
    </source>
</evidence>
<proteinExistence type="predicted"/>
<feature type="signal peptide" evidence="2">
    <location>
        <begin position="1"/>
        <end position="39"/>
    </location>
</feature>
<feature type="domain" description="Peptidase S1" evidence="3">
    <location>
        <begin position="63"/>
        <end position="233"/>
    </location>
</feature>
<dbReference type="GO" id="GO:0016787">
    <property type="term" value="F:hydrolase activity"/>
    <property type="evidence" value="ECO:0007669"/>
    <property type="project" value="UniProtKB-KW"/>
</dbReference>
<keyword evidence="4" id="KW-0378">Hydrolase</keyword>
<dbReference type="InterPro" id="IPR050966">
    <property type="entry name" value="Glutamyl_endopeptidase"/>
</dbReference>
<feature type="chain" id="PRO_5045300675" evidence="2">
    <location>
        <begin position="40"/>
        <end position="288"/>
    </location>
</feature>
<dbReference type="InterPro" id="IPR009003">
    <property type="entry name" value="Peptidase_S1_PA"/>
</dbReference>
<dbReference type="RefSeq" id="WP_380247058.1">
    <property type="nucleotide sequence ID" value="NZ_JBHUII010000001.1"/>
</dbReference>
<gene>
    <name evidence="4" type="ORF">ACFSKO_00015</name>
</gene>
<evidence type="ECO:0000313" key="4">
    <source>
        <dbReference type="EMBL" id="MFD2203974.1"/>
    </source>
</evidence>